<sequence length="424" mass="45199">MDVSQIVAVAVFVVVMITIMTEKLHRSLAAITGAMIVLALHVMPFDAAMEHIDFNTLGVLLGMMLFVSVVKLSGVFEFLAIKCARLAKGDPWKIMLLFVLLTAVLSAFLDNVTTVLLIGPMTLTVCKLLDVNPIPFFMTEILASNIGGTATLIGDPPNIMIGSAAGYSFFDFILYDAPAVAIILVAILGVFYALYGRKMNVDDEHKARIMELDEHAQIKNRRLLKQSVVMTALVVVGFMAHGALGLESCIIALGASGIIMLISGESIEEALSNVEWTTLSFFAGLFVIVGALAETGVIGMLANGLIDATGGNVFITMLVLLIGSAVISSFLDNIPFVATMIPILLAMESTGMDVTPLWWAVSLGACLGGNGTLIGASANVVLSDISKKHGYEITFAKFFKTGFPIMLLTILIAGVYLVVRFPPA</sequence>
<dbReference type="PRINTS" id="PR00758">
    <property type="entry name" value="ARSENICPUMP"/>
</dbReference>
<dbReference type="GO" id="GO:0005886">
    <property type="term" value="C:plasma membrane"/>
    <property type="evidence" value="ECO:0007669"/>
    <property type="project" value="UniProtKB-SubCell"/>
</dbReference>
<dbReference type="InterPro" id="IPR000802">
    <property type="entry name" value="Arsenical_pump_ArsB"/>
</dbReference>
<evidence type="ECO:0000313" key="10">
    <source>
        <dbReference type="EMBL" id="TNU92160.1"/>
    </source>
</evidence>
<organism evidence="10 11">
    <name type="scientific">Eggerthella lenta</name>
    <name type="common">Eubacterium lentum</name>
    <dbReference type="NCBI Taxonomy" id="84112"/>
    <lineage>
        <taxon>Bacteria</taxon>
        <taxon>Bacillati</taxon>
        <taxon>Actinomycetota</taxon>
        <taxon>Coriobacteriia</taxon>
        <taxon>Eggerthellales</taxon>
        <taxon>Eggerthellaceae</taxon>
        <taxon>Eggerthella</taxon>
    </lineage>
</organism>
<evidence type="ECO:0000256" key="3">
    <source>
        <dbReference type="ARBA" id="ARBA00022448"/>
    </source>
</evidence>
<keyword evidence="4" id="KW-1003">Cell membrane</keyword>
<reference evidence="10 11" key="1">
    <citation type="journal article" date="2005" name="Appl. Environ. Microbiol.">
        <title>Intestinal bacterial communities that produce active estrogen-like compounds enterodiol and enterolactone in humans.</title>
        <authorList>
            <person name="Clavel T."/>
            <person name="Henderson G."/>
            <person name="Alpert C.A."/>
            <person name="Philippe C."/>
            <person name="Rigottier-Gois L."/>
            <person name="Dore J."/>
            <person name="Blaut M."/>
        </authorList>
    </citation>
    <scope>NUCLEOTIDE SEQUENCE [LARGE SCALE GENOMIC DNA]</scope>
    <source>
        <strain evidence="10 11">SECO-MT75m2</strain>
    </source>
</reference>
<feature type="transmembrane region" description="Helical" evidence="8">
    <location>
        <begin position="28"/>
        <end position="45"/>
    </location>
</feature>
<keyword evidence="5 8" id="KW-0812">Transmembrane</keyword>
<accession>A0A5C5C0N8</accession>
<comment type="subcellular location">
    <subcellularLocation>
        <location evidence="1">Cell membrane</location>
        <topology evidence="1">Multi-pass membrane protein</topology>
    </subcellularLocation>
</comment>
<feature type="transmembrane region" description="Helical" evidence="8">
    <location>
        <begin position="318"/>
        <end position="345"/>
    </location>
</feature>
<evidence type="ECO:0000256" key="1">
    <source>
        <dbReference type="ARBA" id="ARBA00004651"/>
    </source>
</evidence>
<feature type="transmembrane region" description="Helical" evidence="8">
    <location>
        <begin position="281"/>
        <end position="306"/>
    </location>
</feature>
<evidence type="ECO:0000256" key="2">
    <source>
        <dbReference type="ARBA" id="ARBA00009843"/>
    </source>
</evidence>
<feature type="domain" description="Citrate transporter-like" evidence="9">
    <location>
        <begin position="17"/>
        <end position="364"/>
    </location>
</feature>
<feature type="transmembrane region" description="Helical" evidence="8">
    <location>
        <begin position="172"/>
        <end position="195"/>
    </location>
</feature>
<dbReference type="InterPro" id="IPR051475">
    <property type="entry name" value="Diverse_Ion_Transporter"/>
</dbReference>
<comment type="similarity">
    <text evidence="2">Belongs to the CitM (TC 2.A.11) transporter family.</text>
</comment>
<proteinExistence type="inferred from homology"/>
<evidence type="ECO:0000256" key="6">
    <source>
        <dbReference type="ARBA" id="ARBA00022989"/>
    </source>
</evidence>
<dbReference type="RefSeq" id="WP_139912330.1">
    <property type="nucleotide sequence ID" value="NZ_JAQLCP010000008.1"/>
</dbReference>
<keyword evidence="7 8" id="KW-0472">Membrane</keyword>
<keyword evidence="3" id="KW-0813">Transport</keyword>
<evidence type="ECO:0000256" key="8">
    <source>
        <dbReference type="SAM" id="Phobius"/>
    </source>
</evidence>
<dbReference type="AlphaFoldDB" id="A0A5C5C0N8"/>
<dbReference type="Proteomes" id="UP000312594">
    <property type="component" value="Unassembled WGS sequence"/>
</dbReference>
<dbReference type="InterPro" id="IPR004680">
    <property type="entry name" value="Cit_transptr-like_dom"/>
</dbReference>
<feature type="transmembrane region" description="Helical" evidence="8">
    <location>
        <begin position="357"/>
        <end position="382"/>
    </location>
</feature>
<evidence type="ECO:0000313" key="11">
    <source>
        <dbReference type="Proteomes" id="UP000312594"/>
    </source>
</evidence>
<evidence type="ECO:0000256" key="7">
    <source>
        <dbReference type="ARBA" id="ARBA00023136"/>
    </source>
</evidence>
<dbReference type="PANTHER" id="PTHR43568:SF1">
    <property type="entry name" value="P PROTEIN"/>
    <property type="match status" value="1"/>
</dbReference>
<comment type="caution">
    <text evidence="10">The sequence shown here is derived from an EMBL/GenBank/DDBJ whole genome shotgun (WGS) entry which is preliminary data.</text>
</comment>
<name>A0A5C5C0N8_EGGLN</name>
<evidence type="ECO:0000256" key="5">
    <source>
        <dbReference type="ARBA" id="ARBA00022692"/>
    </source>
</evidence>
<gene>
    <name evidence="10" type="ORF">FIC87_05785</name>
</gene>
<feature type="transmembrane region" description="Helical" evidence="8">
    <location>
        <begin position="403"/>
        <end position="421"/>
    </location>
</feature>
<evidence type="ECO:0000256" key="4">
    <source>
        <dbReference type="ARBA" id="ARBA00022475"/>
    </source>
</evidence>
<feature type="transmembrane region" description="Helical" evidence="8">
    <location>
        <begin position="228"/>
        <end position="261"/>
    </location>
</feature>
<feature type="transmembrane region" description="Helical" evidence="8">
    <location>
        <begin position="92"/>
        <end position="109"/>
    </location>
</feature>
<dbReference type="GO" id="GO:0015105">
    <property type="term" value="F:arsenite transmembrane transporter activity"/>
    <property type="evidence" value="ECO:0007669"/>
    <property type="project" value="InterPro"/>
</dbReference>
<dbReference type="CDD" id="cd01116">
    <property type="entry name" value="P_permease"/>
    <property type="match status" value="1"/>
</dbReference>
<keyword evidence="6 8" id="KW-1133">Transmembrane helix</keyword>
<dbReference type="PANTHER" id="PTHR43568">
    <property type="entry name" value="P PROTEIN"/>
    <property type="match status" value="1"/>
</dbReference>
<feature type="transmembrane region" description="Helical" evidence="8">
    <location>
        <begin position="57"/>
        <end position="80"/>
    </location>
</feature>
<dbReference type="EMBL" id="VEVP01000009">
    <property type="protein sequence ID" value="TNU92160.1"/>
    <property type="molecule type" value="Genomic_DNA"/>
</dbReference>
<evidence type="ECO:0000259" key="9">
    <source>
        <dbReference type="Pfam" id="PF03600"/>
    </source>
</evidence>
<dbReference type="Pfam" id="PF03600">
    <property type="entry name" value="CitMHS"/>
    <property type="match status" value="1"/>
</dbReference>
<feature type="transmembrane region" description="Helical" evidence="8">
    <location>
        <begin position="6"/>
        <end position="21"/>
    </location>
</feature>
<protein>
    <submittedName>
        <fullName evidence="10">ArsB/NhaD family transporter</fullName>
    </submittedName>
</protein>